<dbReference type="EMBL" id="BQKE01000003">
    <property type="protein sequence ID" value="GJM63617.1"/>
    <property type="molecule type" value="Genomic_DNA"/>
</dbReference>
<sequence length="114" mass="13562">MIFSLMTAPLFAEHLEDYQFLGHKNDLAFYMKAEGKQLEILVKNNCDQQYYFEFDALLKKEQKVVHSYHDIIGLVDAGDQRKISIICEQEYYKDYTRLLLQNLNLSPMREGRIY</sequence>
<organism evidence="1 2">
    <name type="scientific">Persicobacter diffluens</name>
    <dbReference type="NCBI Taxonomy" id="981"/>
    <lineage>
        <taxon>Bacteria</taxon>
        <taxon>Pseudomonadati</taxon>
        <taxon>Bacteroidota</taxon>
        <taxon>Cytophagia</taxon>
        <taxon>Cytophagales</taxon>
        <taxon>Persicobacteraceae</taxon>
        <taxon>Persicobacter</taxon>
    </lineage>
</organism>
<dbReference type="Proteomes" id="UP001310022">
    <property type="component" value="Unassembled WGS sequence"/>
</dbReference>
<proteinExistence type="predicted"/>
<evidence type="ECO:0000313" key="2">
    <source>
        <dbReference type="Proteomes" id="UP001310022"/>
    </source>
</evidence>
<accession>A0AAN4W3J0</accession>
<reference evidence="1 2" key="1">
    <citation type="submission" date="2021-12" db="EMBL/GenBank/DDBJ databases">
        <title>Genome sequencing of bacteria with rrn-lacking chromosome and rrn-plasmid.</title>
        <authorList>
            <person name="Anda M."/>
            <person name="Iwasaki W."/>
        </authorList>
    </citation>
    <scope>NUCLEOTIDE SEQUENCE [LARGE SCALE GENOMIC DNA]</scope>
    <source>
        <strain evidence="1 2">NBRC 15940</strain>
    </source>
</reference>
<name>A0AAN4W3J0_9BACT</name>
<dbReference type="AlphaFoldDB" id="A0AAN4W3J0"/>
<protein>
    <submittedName>
        <fullName evidence="1">Uncharacterized protein</fullName>
    </submittedName>
</protein>
<comment type="caution">
    <text evidence="1">The sequence shown here is derived from an EMBL/GenBank/DDBJ whole genome shotgun (WGS) entry which is preliminary data.</text>
</comment>
<evidence type="ECO:0000313" key="1">
    <source>
        <dbReference type="EMBL" id="GJM63617.1"/>
    </source>
</evidence>
<gene>
    <name evidence="1" type="ORF">PEDI_41690</name>
</gene>
<keyword evidence="2" id="KW-1185">Reference proteome</keyword>